<dbReference type="InterPro" id="IPR033134">
    <property type="entry name" value="Asp/Glu_racemase_AS_2"/>
</dbReference>
<comment type="catalytic activity">
    <reaction evidence="1 7">
        <text>L-glutamate = D-glutamate</text>
        <dbReference type="Rhea" id="RHEA:12813"/>
        <dbReference type="ChEBI" id="CHEBI:29985"/>
        <dbReference type="ChEBI" id="CHEBI:29986"/>
        <dbReference type="EC" id="5.1.1.3"/>
    </reaction>
</comment>
<dbReference type="Gene3D" id="3.40.50.1860">
    <property type="match status" value="2"/>
</dbReference>
<accession>A0ABX5FEX2</accession>
<comment type="pathway">
    <text evidence="7">Cell wall biogenesis; peptidoglycan biosynthesis.</text>
</comment>
<evidence type="ECO:0000256" key="5">
    <source>
        <dbReference type="ARBA" id="ARBA00023235"/>
    </source>
</evidence>
<dbReference type="NCBIfam" id="TIGR00067">
    <property type="entry name" value="glut_race"/>
    <property type="match status" value="1"/>
</dbReference>
<dbReference type="InterPro" id="IPR004391">
    <property type="entry name" value="Glu_race"/>
</dbReference>
<keyword evidence="9" id="KW-1185">Reference proteome</keyword>
<evidence type="ECO:0000256" key="6">
    <source>
        <dbReference type="ARBA" id="ARBA00023316"/>
    </source>
</evidence>
<evidence type="ECO:0000256" key="3">
    <source>
        <dbReference type="ARBA" id="ARBA00022960"/>
    </source>
</evidence>
<dbReference type="InterPro" id="IPR018187">
    <property type="entry name" value="Asp/Glu_racemase_AS_1"/>
</dbReference>
<dbReference type="Pfam" id="PF01177">
    <property type="entry name" value="Asp_Glu_race"/>
    <property type="match status" value="1"/>
</dbReference>
<reference evidence="8 9" key="1">
    <citation type="journal article" date="2017" name="Front. Microbiol.">
        <title>Genome of Ca. Pandoraea novymonadis, an Endosymbiotic Bacterium of the Trypanosomatid Novymonas esmeraldas.</title>
        <authorList>
            <person name="Kostygov A.Y."/>
            <person name="Butenko A."/>
            <person name="Nenarokova A."/>
            <person name="Tashyreva D."/>
            <person name="Flegontov P."/>
            <person name="Lukes J."/>
            <person name="Yurchenko V."/>
        </authorList>
    </citation>
    <scope>NUCLEOTIDE SEQUENCE [LARGE SCALE GENOMIC DNA]</scope>
    <source>
        <strain evidence="8 9">E262</strain>
    </source>
</reference>
<evidence type="ECO:0000313" key="9">
    <source>
        <dbReference type="Proteomes" id="UP000242660"/>
    </source>
</evidence>
<feature type="binding site" evidence="7">
    <location>
        <begin position="11"/>
        <end position="12"/>
    </location>
    <ligand>
        <name>substrate</name>
    </ligand>
</feature>
<dbReference type="PANTHER" id="PTHR21198:SF2">
    <property type="entry name" value="GLUTAMATE RACEMASE"/>
    <property type="match status" value="1"/>
</dbReference>
<comment type="function">
    <text evidence="7">Provides the (R)-glutamate required for cell wall biosynthesis.</text>
</comment>
<sequence length="289" mass="31394">MLTSQPIGIFDSGLGGLSILKAVRGLLPHASLIYCADSRYAPYGEQTDAFITARTIAIDHWLQSQGIKALVIACNTATAHGIDTLRTKTKYPIIGVEPGIKPAAQASRSGIIGVLATVATLRSEKFQQLLAKHAAEERRFLCQAGHGLVERIETGDIDSPTIINLLETYLQPMLTQGADTLVLGCTHYPFLIPAIRTLVGDSLTIIDTGMAIAKQLVRELETSGLIDGPENFDLMKVRKNQKFLQEKFTPHGQLSLYATANTLSMQAMVDKLMTEAPVVHRLTIDDVTT</sequence>
<dbReference type="HAMAP" id="MF_00258">
    <property type="entry name" value="Glu_racemase"/>
    <property type="match status" value="1"/>
</dbReference>
<dbReference type="RefSeq" id="WP_106183032.1">
    <property type="nucleotide sequence ID" value="NZ_MUHY01000003.1"/>
</dbReference>
<dbReference type="InterPro" id="IPR015942">
    <property type="entry name" value="Asp/Glu/hydantoin_racemase"/>
</dbReference>
<evidence type="ECO:0000313" key="8">
    <source>
        <dbReference type="EMBL" id="PSB91687.1"/>
    </source>
</evidence>
<dbReference type="EMBL" id="MUHY01000003">
    <property type="protein sequence ID" value="PSB91687.1"/>
    <property type="molecule type" value="Genomic_DNA"/>
</dbReference>
<comment type="similarity">
    <text evidence="7">Belongs to the aspartate/glutamate racemases family.</text>
</comment>
<protein>
    <recommendedName>
        <fullName evidence="2 7">Glutamate racemase</fullName>
        <ecNumber evidence="2 7">5.1.1.3</ecNumber>
    </recommendedName>
</protein>
<dbReference type="PROSITE" id="PS00924">
    <property type="entry name" value="ASP_GLU_RACEMASE_2"/>
    <property type="match status" value="1"/>
</dbReference>
<feature type="active site" description="Proton donor/acceptor" evidence="7">
    <location>
        <position position="185"/>
    </location>
</feature>
<evidence type="ECO:0000256" key="7">
    <source>
        <dbReference type="HAMAP-Rule" id="MF_00258"/>
    </source>
</evidence>
<proteinExistence type="inferred from homology"/>
<dbReference type="SUPFAM" id="SSF53681">
    <property type="entry name" value="Aspartate/glutamate racemase"/>
    <property type="match status" value="2"/>
</dbReference>
<dbReference type="InterPro" id="IPR001920">
    <property type="entry name" value="Asp/Glu_race"/>
</dbReference>
<feature type="binding site" evidence="7">
    <location>
        <begin position="43"/>
        <end position="44"/>
    </location>
    <ligand>
        <name>substrate</name>
    </ligand>
</feature>
<keyword evidence="4 7" id="KW-0573">Peptidoglycan synthesis</keyword>
<name>A0ABX5FEX2_9BURK</name>
<organism evidence="8 9">
    <name type="scientific">Candidatus Pandoraea novymonadis</name>
    <dbReference type="NCBI Taxonomy" id="1808959"/>
    <lineage>
        <taxon>Bacteria</taxon>
        <taxon>Pseudomonadati</taxon>
        <taxon>Pseudomonadota</taxon>
        <taxon>Betaproteobacteria</taxon>
        <taxon>Burkholderiales</taxon>
        <taxon>Burkholderiaceae</taxon>
        <taxon>Pandoraea</taxon>
    </lineage>
</organism>
<dbReference type="Proteomes" id="UP000242660">
    <property type="component" value="Unassembled WGS sequence"/>
</dbReference>
<feature type="active site" description="Proton donor/acceptor" evidence="7">
    <location>
        <position position="74"/>
    </location>
</feature>
<keyword evidence="5 7" id="KW-0413">Isomerase</keyword>
<feature type="binding site" evidence="7">
    <location>
        <begin position="75"/>
        <end position="76"/>
    </location>
    <ligand>
        <name>substrate</name>
    </ligand>
</feature>
<keyword evidence="6 7" id="KW-0961">Cell wall biogenesis/degradation</keyword>
<keyword evidence="3 7" id="KW-0133">Cell shape</keyword>
<comment type="caution">
    <text evidence="8">The sequence shown here is derived from an EMBL/GenBank/DDBJ whole genome shotgun (WGS) entry which is preliminary data.</text>
</comment>
<dbReference type="EC" id="5.1.1.3" evidence="2 7"/>
<feature type="binding site" evidence="7">
    <location>
        <begin position="186"/>
        <end position="187"/>
    </location>
    <ligand>
        <name>substrate</name>
    </ligand>
</feature>
<dbReference type="PANTHER" id="PTHR21198">
    <property type="entry name" value="GLUTAMATE RACEMASE"/>
    <property type="match status" value="1"/>
</dbReference>
<dbReference type="PROSITE" id="PS00923">
    <property type="entry name" value="ASP_GLU_RACEMASE_1"/>
    <property type="match status" value="1"/>
</dbReference>
<evidence type="ECO:0000256" key="4">
    <source>
        <dbReference type="ARBA" id="ARBA00022984"/>
    </source>
</evidence>
<evidence type="ECO:0000256" key="1">
    <source>
        <dbReference type="ARBA" id="ARBA00001602"/>
    </source>
</evidence>
<gene>
    <name evidence="8" type="primary">yrpC</name>
    <name evidence="7" type="synonym">murI</name>
    <name evidence="8" type="ORF">BZL35_00906</name>
</gene>
<evidence type="ECO:0000256" key="2">
    <source>
        <dbReference type="ARBA" id="ARBA00013090"/>
    </source>
</evidence>